<gene>
    <name evidence="1" type="ORF">B0H66DRAFT_606862</name>
</gene>
<reference evidence="1" key="2">
    <citation type="submission" date="2023-06" db="EMBL/GenBank/DDBJ databases">
        <authorList>
            <consortium name="Lawrence Berkeley National Laboratory"/>
            <person name="Haridas S."/>
            <person name="Hensen N."/>
            <person name="Bonometti L."/>
            <person name="Westerberg I."/>
            <person name="Brannstrom I.O."/>
            <person name="Guillou S."/>
            <person name="Cros-Aarteil S."/>
            <person name="Calhoun S."/>
            <person name="Kuo A."/>
            <person name="Mondo S."/>
            <person name="Pangilinan J."/>
            <person name="Riley R."/>
            <person name="Labutti K."/>
            <person name="Andreopoulos B."/>
            <person name="Lipzen A."/>
            <person name="Chen C."/>
            <person name="Yanf M."/>
            <person name="Daum C."/>
            <person name="Ng V."/>
            <person name="Clum A."/>
            <person name="Steindorff A."/>
            <person name="Ohm R."/>
            <person name="Martin F."/>
            <person name="Silar P."/>
            <person name="Natvig D."/>
            <person name="Lalanne C."/>
            <person name="Gautier V."/>
            <person name="Ament-Velasquez S.L."/>
            <person name="Kruys A."/>
            <person name="Hutchinson M.I."/>
            <person name="Powell A.J."/>
            <person name="Barry K."/>
            <person name="Miller A.N."/>
            <person name="Grigoriev I.V."/>
            <person name="Debuchy R."/>
            <person name="Gladieux P."/>
            <person name="Thoren M.H."/>
            <person name="Johannesson H."/>
        </authorList>
    </citation>
    <scope>NUCLEOTIDE SEQUENCE</scope>
    <source>
        <strain evidence="1">CBS 118394</strain>
    </source>
</reference>
<dbReference type="SUPFAM" id="SSF56112">
    <property type="entry name" value="Protein kinase-like (PK-like)"/>
    <property type="match status" value="1"/>
</dbReference>
<sequence>MFAQHVHGIPVPTILWFDSVNHRNPLGLDYMVMERVVGAVRLREALAGFRWGSYEQVEPILGQVHAITIFRRPSFAPWPVWPEVARRSSIQPRAFDSWQSYMDALVIDARIARDWDACHSYYSTGADEIMYRNRQTIANVVRQCVREHQQQHQTKAIEALIHWESAVIEPTALLTPYITEHLVLYGDGSCDLEKRYGPSAEHRYISLAAVAVRWTDLDLDDIWD</sequence>
<protein>
    <submittedName>
        <fullName evidence="1">Uncharacterized protein</fullName>
    </submittedName>
</protein>
<dbReference type="Proteomes" id="UP001283341">
    <property type="component" value="Unassembled WGS sequence"/>
</dbReference>
<evidence type="ECO:0000313" key="2">
    <source>
        <dbReference type="Proteomes" id="UP001283341"/>
    </source>
</evidence>
<reference evidence="1" key="1">
    <citation type="journal article" date="2023" name="Mol. Phylogenet. Evol.">
        <title>Genome-scale phylogeny and comparative genomics of the fungal order Sordariales.</title>
        <authorList>
            <person name="Hensen N."/>
            <person name="Bonometti L."/>
            <person name="Westerberg I."/>
            <person name="Brannstrom I.O."/>
            <person name="Guillou S."/>
            <person name="Cros-Aarteil S."/>
            <person name="Calhoun S."/>
            <person name="Haridas S."/>
            <person name="Kuo A."/>
            <person name="Mondo S."/>
            <person name="Pangilinan J."/>
            <person name="Riley R."/>
            <person name="LaButti K."/>
            <person name="Andreopoulos B."/>
            <person name="Lipzen A."/>
            <person name="Chen C."/>
            <person name="Yan M."/>
            <person name="Daum C."/>
            <person name="Ng V."/>
            <person name="Clum A."/>
            <person name="Steindorff A."/>
            <person name="Ohm R.A."/>
            <person name="Martin F."/>
            <person name="Silar P."/>
            <person name="Natvig D.O."/>
            <person name="Lalanne C."/>
            <person name="Gautier V."/>
            <person name="Ament-Velasquez S.L."/>
            <person name="Kruys A."/>
            <person name="Hutchinson M.I."/>
            <person name="Powell A.J."/>
            <person name="Barry K."/>
            <person name="Miller A.N."/>
            <person name="Grigoriev I.V."/>
            <person name="Debuchy R."/>
            <person name="Gladieux P."/>
            <person name="Hiltunen Thoren M."/>
            <person name="Johannesson H."/>
        </authorList>
    </citation>
    <scope>NUCLEOTIDE SEQUENCE</scope>
    <source>
        <strain evidence="1">CBS 118394</strain>
    </source>
</reference>
<organism evidence="1 2">
    <name type="scientific">Apodospora peruviana</name>
    <dbReference type="NCBI Taxonomy" id="516989"/>
    <lineage>
        <taxon>Eukaryota</taxon>
        <taxon>Fungi</taxon>
        <taxon>Dikarya</taxon>
        <taxon>Ascomycota</taxon>
        <taxon>Pezizomycotina</taxon>
        <taxon>Sordariomycetes</taxon>
        <taxon>Sordariomycetidae</taxon>
        <taxon>Sordariales</taxon>
        <taxon>Lasiosphaeriaceae</taxon>
        <taxon>Apodospora</taxon>
    </lineage>
</organism>
<dbReference type="InterPro" id="IPR011009">
    <property type="entry name" value="Kinase-like_dom_sf"/>
</dbReference>
<dbReference type="EMBL" id="JAUEDM010000007">
    <property type="protein sequence ID" value="KAK3313607.1"/>
    <property type="molecule type" value="Genomic_DNA"/>
</dbReference>
<keyword evidence="2" id="KW-1185">Reference proteome</keyword>
<proteinExistence type="predicted"/>
<evidence type="ECO:0000313" key="1">
    <source>
        <dbReference type="EMBL" id="KAK3313607.1"/>
    </source>
</evidence>
<comment type="caution">
    <text evidence="1">The sequence shown here is derived from an EMBL/GenBank/DDBJ whole genome shotgun (WGS) entry which is preliminary data.</text>
</comment>
<accession>A0AAE0LZL6</accession>
<name>A0AAE0LZL6_9PEZI</name>
<dbReference type="AlphaFoldDB" id="A0AAE0LZL6"/>